<evidence type="ECO:0000313" key="11">
    <source>
        <dbReference type="EMBL" id="ALC15205.1"/>
    </source>
</evidence>
<gene>
    <name evidence="11" type="ORF">DSOUD_0410</name>
</gene>
<organism evidence="11 12">
    <name type="scientific">Desulfuromonas soudanensis</name>
    <dbReference type="NCBI Taxonomy" id="1603606"/>
    <lineage>
        <taxon>Bacteria</taxon>
        <taxon>Pseudomonadati</taxon>
        <taxon>Thermodesulfobacteriota</taxon>
        <taxon>Desulfuromonadia</taxon>
        <taxon>Desulfuromonadales</taxon>
        <taxon>Desulfuromonadaceae</taxon>
        <taxon>Desulfuromonas</taxon>
    </lineage>
</organism>
<keyword evidence="2" id="KW-0813">Transport</keyword>
<feature type="transmembrane region" description="Helical" evidence="9">
    <location>
        <begin position="46"/>
        <end position="67"/>
    </location>
</feature>
<evidence type="ECO:0000256" key="8">
    <source>
        <dbReference type="ARBA" id="ARBA00038436"/>
    </source>
</evidence>
<dbReference type="EMBL" id="CP010802">
    <property type="protein sequence ID" value="ALC15205.1"/>
    <property type="molecule type" value="Genomic_DNA"/>
</dbReference>
<comment type="subcellular location">
    <subcellularLocation>
        <location evidence="1">Cell inner membrane</location>
        <topology evidence="1">Multi-pass membrane protein</topology>
    </subcellularLocation>
</comment>
<dbReference type="InterPro" id="IPR007387">
    <property type="entry name" value="TRAP_DctQ"/>
</dbReference>
<accession>A0A0M4D726</accession>
<reference evidence="11 12" key="1">
    <citation type="submission" date="2015-07" db="EMBL/GenBank/DDBJ databases">
        <title>Isolation and Genomic Characterization of a Novel Halophilic Metal-Reducing Deltaproteobacterium from the Deep Subsurface.</title>
        <authorList>
            <person name="Badalamenti J.P."/>
            <person name="Summers Z.M."/>
            <person name="Gralnick J.A."/>
            <person name="Bond D.R."/>
        </authorList>
    </citation>
    <scope>NUCLEOTIDE SEQUENCE [LARGE SCALE GENOMIC DNA]</scope>
    <source>
        <strain evidence="11 12">WTL</strain>
    </source>
</reference>
<dbReference type="PANTHER" id="PTHR35011:SF4">
    <property type="entry name" value="SLL1102 PROTEIN"/>
    <property type="match status" value="1"/>
</dbReference>
<feature type="domain" description="Tripartite ATP-independent periplasmic transporters DctQ component" evidence="10">
    <location>
        <begin position="26"/>
        <end position="159"/>
    </location>
</feature>
<keyword evidence="5 9" id="KW-0812">Transmembrane</keyword>
<keyword evidence="4" id="KW-0997">Cell inner membrane</keyword>
<evidence type="ECO:0000256" key="5">
    <source>
        <dbReference type="ARBA" id="ARBA00022692"/>
    </source>
</evidence>
<dbReference type="Proteomes" id="UP000057158">
    <property type="component" value="Chromosome"/>
</dbReference>
<dbReference type="KEGG" id="des:DSOUD_0410"/>
<evidence type="ECO:0000256" key="4">
    <source>
        <dbReference type="ARBA" id="ARBA00022519"/>
    </source>
</evidence>
<dbReference type="InterPro" id="IPR055348">
    <property type="entry name" value="DctQ"/>
</dbReference>
<name>A0A0M4D726_9BACT</name>
<sequence length="163" mass="18521">MLQIAKWIDSLNEKIGFWSSFLILPLIGVVAYEVVMRYGFNAPTAWAFELTVFIYGVHFMLALAYAHKHDGHVSIDIFEARLSPRPRTILRIVANLAYFIPTVGLLAVWSIIYANTSWQGRELASSSWAPAIYPYKILMAIGFVLLLLQGISKLIQDFRSLRN</sequence>
<keyword evidence="12" id="KW-1185">Reference proteome</keyword>
<dbReference type="OrthoDB" id="5420906at2"/>
<evidence type="ECO:0000259" key="10">
    <source>
        <dbReference type="Pfam" id="PF04290"/>
    </source>
</evidence>
<dbReference type="STRING" id="1603606.DSOUD_0410"/>
<keyword evidence="3" id="KW-1003">Cell membrane</keyword>
<dbReference type="PANTHER" id="PTHR35011">
    <property type="entry name" value="2,3-DIKETO-L-GULONATE TRAP TRANSPORTER SMALL PERMEASE PROTEIN YIAM"/>
    <property type="match status" value="1"/>
</dbReference>
<comment type="similarity">
    <text evidence="8">Belongs to the TRAP transporter small permease family.</text>
</comment>
<evidence type="ECO:0000256" key="6">
    <source>
        <dbReference type="ARBA" id="ARBA00022989"/>
    </source>
</evidence>
<dbReference type="Pfam" id="PF04290">
    <property type="entry name" value="DctQ"/>
    <property type="match status" value="1"/>
</dbReference>
<protein>
    <submittedName>
        <fullName evidence="11">TRAP-type mannitol/chloroaromatic compound transport system, small permease component</fullName>
    </submittedName>
</protein>
<evidence type="ECO:0000256" key="7">
    <source>
        <dbReference type="ARBA" id="ARBA00023136"/>
    </source>
</evidence>
<keyword evidence="7 9" id="KW-0472">Membrane</keyword>
<evidence type="ECO:0000256" key="3">
    <source>
        <dbReference type="ARBA" id="ARBA00022475"/>
    </source>
</evidence>
<evidence type="ECO:0000256" key="1">
    <source>
        <dbReference type="ARBA" id="ARBA00004429"/>
    </source>
</evidence>
<evidence type="ECO:0000256" key="9">
    <source>
        <dbReference type="SAM" id="Phobius"/>
    </source>
</evidence>
<feature type="transmembrane region" description="Helical" evidence="9">
    <location>
        <begin position="132"/>
        <end position="152"/>
    </location>
</feature>
<dbReference type="AlphaFoldDB" id="A0A0M4D726"/>
<keyword evidence="6 9" id="KW-1133">Transmembrane helix</keyword>
<feature type="transmembrane region" description="Helical" evidence="9">
    <location>
        <begin position="21"/>
        <end position="40"/>
    </location>
</feature>
<dbReference type="RefSeq" id="WP_053549432.1">
    <property type="nucleotide sequence ID" value="NZ_CP010802.1"/>
</dbReference>
<proteinExistence type="inferred from homology"/>
<evidence type="ECO:0000313" key="12">
    <source>
        <dbReference type="Proteomes" id="UP000057158"/>
    </source>
</evidence>
<evidence type="ECO:0000256" key="2">
    <source>
        <dbReference type="ARBA" id="ARBA00022448"/>
    </source>
</evidence>
<dbReference type="PATRIC" id="fig|1603606.3.peg.445"/>
<feature type="transmembrane region" description="Helical" evidence="9">
    <location>
        <begin position="88"/>
        <end position="112"/>
    </location>
</feature>
<dbReference type="GO" id="GO:0005886">
    <property type="term" value="C:plasma membrane"/>
    <property type="evidence" value="ECO:0007669"/>
    <property type="project" value="UniProtKB-SubCell"/>
</dbReference>